<organism evidence="1">
    <name type="scientific">freshwater metagenome</name>
    <dbReference type="NCBI Taxonomy" id="449393"/>
    <lineage>
        <taxon>unclassified sequences</taxon>
        <taxon>metagenomes</taxon>
        <taxon>ecological metagenomes</taxon>
    </lineage>
</organism>
<name>A0A6J6NIL0_9ZZZZ</name>
<sequence length="157" mass="15941">MSEPTLAPIYVALRAEALSWGPKEIKAPPVVEDGEVLGVVMDIGYDEAVVTVVGLAEGTTSIYASTGAAKIGMGAHQHVATTSKAWIAVAEAAPVNASEATELPVAGAVQFTLLTTGAKRSATADEAALQAGNHPLSDLYTAGQDVIGAIRAVDEGE</sequence>
<dbReference type="AlphaFoldDB" id="A0A6J6NIL0"/>
<accession>A0A6J6NIL0</accession>
<protein>
    <submittedName>
        <fullName evidence="1">Unannotated protein</fullName>
    </submittedName>
</protein>
<gene>
    <name evidence="1" type="ORF">UFOPK2399_00394</name>
</gene>
<dbReference type="EMBL" id="CAEZXP010000001">
    <property type="protein sequence ID" value="CAB4686531.1"/>
    <property type="molecule type" value="Genomic_DNA"/>
</dbReference>
<evidence type="ECO:0000313" key="1">
    <source>
        <dbReference type="EMBL" id="CAB4686531.1"/>
    </source>
</evidence>
<proteinExistence type="predicted"/>
<reference evidence="1" key="1">
    <citation type="submission" date="2020-05" db="EMBL/GenBank/DDBJ databases">
        <authorList>
            <person name="Chiriac C."/>
            <person name="Salcher M."/>
            <person name="Ghai R."/>
            <person name="Kavagutti S V."/>
        </authorList>
    </citation>
    <scope>NUCLEOTIDE SEQUENCE</scope>
</reference>